<evidence type="ECO:0000256" key="1">
    <source>
        <dbReference type="PROSITE-ProRule" id="PRU00047"/>
    </source>
</evidence>
<dbReference type="Proteomes" id="UP001066276">
    <property type="component" value="Chromosome 1_2"/>
</dbReference>
<gene>
    <name evidence="5" type="ORF">NDU88_005308</name>
</gene>
<accession>A0AAV7WA24</accession>
<dbReference type="SUPFAM" id="SSF56219">
    <property type="entry name" value="DNase I-like"/>
    <property type="match status" value="1"/>
</dbReference>
<organism evidence="5 6">
    <name type="scientific">Pleurodeles waltl</name>
    <name type="common">Iberian ribbed newt</name>
    <dbReference type="NCBI Taxonomy" id="8319"/>
    <lineage>
        <taxon>Eukaryota</taxon>
        <taxon>Metazoa</taxon>
        <taxon>Chordata</taxon>
        <taxon>Craniata</taxon>
        <taxon>Vertebrata</taxon>
        <taxon>Euteleostomi</taxon>
        <taxon>Amphibia</taxon>
        <taxon>Batrachia</taxon>
        <taxon>Caudata</taxon>
        <taxon>Salamandroidea</taxon>
        <taxon>Salamandridae</taxon>
        <taxon>Pleurodelinae</taxon>
        <taxon>Pleurodeles</taxon>
    </lineage>
</organism>
<dbReference type="Pfam" id="PF13966">
    <property type="entry name" value="zf-RVT"/>
    <property type="match status" value="1"/>
</dbReference>
<dbReference type="Gene3D" id="4.10.60.10">
    <property type="entry name" value="Zinc finger, CCHC-type"/>
    <property type="match status" value="1"/>
</dbReference>
<dbReference type="InterPro" id="IPR005135">
    <property type="entry name" value="Endo/exonuclease/phosphatase"/>
</dbReference>
<evidence type="ECO:0000313" key="6">
    <source>
        <dbReference type="Proteomes" id="UP001066276"/>
    </source>
</evidence>
<dbReference type="Pfam" id="PF00078">
    <property type="entry name" value="RVT_1"/>
    <property type="match status" value="1"/>
</dbReference>
<dbReference type="InterPro" id="IPR001878">
    <property type="entry name" value="Znf_CCHC"/>
</dbReference>
<dbReference type="EMBL" id="JANPWB010000002">
    <property type="protein sequence ID" value="KAJ1209939.1"/>
    <property type="molecule type" value="Genomic_DNA"/>
</dbReference>
<feature type="compositionally biased region" description="Acidic residues" evidence="2">
    <location>
        <begin position="332"/>
        <end position="351"/>
    </location>
</feature>
<dbReference type="SMART" id="SM00343">
    <property type="entry name" value="ZnF_C2HC"/>
    <property type="match status" value="3"/>
</dbReference>
<dbReference type="InterPro" id="IPR043502">
    <property type="entry name" value="DNA/RNA_pol_sf"/>
</dbReference>
<keyword evidence="1" id="KW-0863">Zinc-finger</keyword>
<dbReference type="InterPro" id="IPR057811">
    <property type="entry name" value="RBD_ZCCHC3_2nd"/>
</dbReference>
<dbReference type="PANTHER" id="PTHR31635:SF196">
    <property type="entry name" value="REVERSE TRANSCRIPTASE DOMAIN-CONTAINING PROTEIN-RELATED"/>
    <property type="match status" value="1"/>
</dbReference>
<dbReference type="GO" id="GO:0008270">
    <property type="term" value="F:zinc ion binding"/>
    <property type="evidence" value="ECO:0007669"/>
    <property type="project" value="UniProtKB-KW"/>
</dbReference>
<evidence type="ECO:0008006" key="7">
    <source>
        <dbReference type="Google" id="ProtNLM"/>
    </source>
</evidence>
<keyword evidence="1" id="KW-0862">Zinc</keyword>
<dbReference type="GO" id="GO:0003824">
    <property type="term" value="F:catalytic activity"/>
    <property type="evidence" value="ECO:0007669"/>
    <property type="project" value="InterPro"/>
</dbReference>
<feature type="domain" description="CCHC-type" evidence="3">
    <location>
        <begin position="175"/>
        <end position="190"/>
    </location>
</feature>
<feature type="compositionally biased region" description="Polar residues" evidence="2">
    <location>
        <begin position="260"/>
        <end position="272"/>
    </location>
</feature>
<dbReference type="CDD" id="cd09076">
    <property type="entry name" value="L1-EN"/>
    <property type="match status" value="1"/>
</dbReference>
<dbReference type="SUPFAM" id="SSF56672">
    <property type="entry name" value="DNA/RNA polymerases"/>
    <property type="match status" value="1"/>
</dbReference>
<keyword evidence="1" id="KW-0479">Metal-binding</keyword>
<evidence type="ECO:0000256" key="2">
    <source>
        <dbReference type="SAM" id="MobiDB-lite"/>
    </source>
</evidence>
<feature type="domain" description="CCHC-type" evidence="3">
    <location>
        <begin position="157"/>
        <end position="170"/>
    </location>
</feature>
<feature type="compositionally biased region" description="Basic and acidic residues" evidence="2">
    <location>
        <begin position="241"/>
        <end position="257"/>
    </location>
</feature>
<comment type="caution">
    <text evidence="5">The sequence shown here is derived from an EMBL/GenBank/DDBJ whole genome shotgun (WGS) entry which is preliminary data.</text>
</comment>
<dbReference type="SUPFAM" id="SSF57756">
    <property type="entry name" value="Retrovirus zinc finger-like domains"/>
    <property type="match status" value="1"/>
</dbReference>
<reference evidence="5" key="1">
    <citation type="journal article" date="2022" name="bioRxiv">
        <title>Sequencing and chromosome-scale assembly of the giantPleurodeles waltlgenome.</title>
        <authorList>
            <person name="Brown T."/>
            <person name="Elewa A."/>
            <person name="Iarovenko S."/>
            <person name="Subramanian E."/>
            <person name="Araus A.J."/>
            <person name="Petzold A."/>
            <person name="Susuki M."/>
            <person name="Suzuki K.-i.T."/>
            <person name="Hayashi T."/>
            <person name="Toyoda A."/>
            <person name="Oliveira C."/>
            <person name="Osipova E."/>
            <person name="Leigh N.D."/>
            <person name="Simon A."/>
            <person name="Yun M.H."/>
        </authorList>
    </citation>
    <scope>NUCLEOTIDE SEQUENCE</scope>
    <source>
        <strain evidence="5">20211129_DDA</strain>
        <tissue evidence="5">Liver</tissue>
    </source>
</reference>
<dbReference type="InterPro" id="IPR036875">
    <property type="entry name" value="Znf_CCHC_sf"/>
</dbReference>
<dbReference type="InterPro" id="IPR057810">
    <property type="entry name" value="RBD_ZCCHC3_1st"/>
</dbReference>
<dbReference type="PROSITE" id="PS50158">
    <property type="entry name" value="ZF_CCHC"/>
    <property type="match status" value="3"/>
</dbReference>
<evidence type="ECO:0000259" key="3">
    <source>
        <dbReference type="PROSITE" id="PS50158"/>
    </source>
</evidence>
<dbReference type="GO" id="GO:0003676">
    <property type="term" value="F:nucleic acid binding"/>
    <property type="evidence" value="ECO:0007669"/>
    <property type="project" value="InterPro"/>
</dbReference>
<dbReference type="Pfam" id="PF03372">
    <property type="entry name" value="Exo_endo_phos"/>
    <property type="match status" value="1"/>
</dbReference>
<feature type="compositionally biased region" description="Basic residues" evidence="2">
    <location>
        <begin position="304"/>
        <end position="325"/>
    </location>
</feature>
<dbReference type="Pfam" id="PF23058">
    <property type="entry name" value="RBD_ZCCHC3_2nd"/>
    <property type="match status" value="1"/>
</dbReference>
<dbReference type="Gene3D" id="3.60.10.10">
    <property type="entry name" value="Endonuclease/exonuclease/phosphatase"/>
    <property type="match status" value="1"/>
</dbReference>
<sequence length="1455" mass="165978">MSRPLNPWFHNTVKMQRKVESDGSTPELSRKTFTELLVTKMGFTAAEIWCIMSDAPKGTYLLTFMSESICRRYWQMCWSRRDEKPFADFHLECQLVLEVKRMTVHVYNPHVNIQDLTTFLRRHCTVTREPSRNLDSDGIWDGRDSGYLYYPGQPRLCNKCSKPGHTAKDCTVQVCKNCKREGHTARACKEEAPCNLCGAVGHRFKDCPQRAKSYAQAAKPPGREAQEEAAVASLPVPAPRKTKETGRRKGPRQEQVKPDQGSTPVLEPQSTEEGMPAIPESMPTDNAPQLASENQEEEPWTKQERRKRRHSPPQVTKKTRKKHLSNHNPNSDPEESEEEQQPGNEGPDDQLEQVTRVVQEMRALASVMEASPPPSPAIAEKEEASMEEEEPETSHVGKPASEKHQATVAKTTAPAPETRQEPDQPSSYTHLEQQWAFGPSFWSGGNSSRSVGVATLVRGRCFTVDSVTELEGGRALVVDGSWAGEPVRLINVYAPSDVGERRELFQCLRPQLVTSRTIMMGGDFNCILESGGRCGTRAKEGWMDDGAKLLAEMVGEASLTDVIGSMGADARNFTWSRPDGSVRSRIDFVFTSRSVRIRQHSMVTVHFSDHRAIRFQGELTGKFLTGPGTWKLNSSLLGREDVQEELRRTYSEWQDMKDTFQSIGEWWEWVKGRIQDFFKNVGRKAARGRKREFSRLQQQLQELHDLQLRGWDVMNPLEAVKKELSEHFHEESRRIIFRSKVENLEKGEKCNSFFFKKVHSAHTPLVQLRNREGILCDTKEDIRKAVTDFYGDLYSEKRSDGDQAERFLADLLELYEEMEQEGVMPHTLREGTIALLYKHKGERCDLKNWRPISLLNVDYKILAKTMVNRLKSAMGELVHPDQTCGVPGRRVADSLALIRDTIQYITDRNIHAALVCLDQEKAFDRVSHEFMERVLQGFGLGERFCNYVRIMYTDIFSSVMVNGWKTDPFPIRSGVRQGCPLSPSLFVLVIELLAEYIRKNPNIRGIPTPGDAKKEVKCSLYMDDVTLFCTDGKSVQSLLEACKDFGKASGAKINVDKSQAKLFGRWDLCNEPLPFPVEAGLVKILGIWFGGPGAAAKSWNERLAKVKQKLGFWSLRHLSIEGKALVLRNDALPVLQYVTQAWPLLANVARAVNSMVFHFVWHSKMDRVKRTVMHKEHRKGGKAVPDIPTILRAFFVCGCVRITLTNENKDHSAYRVFRFFLLPVWRRLGWDKWENATMFNWDLPWYYKEIEKFVVEFGLNCVTPSLWKPRTIHRLIRSRDTTEPVSDLPPATATRVWENVSSPSLTNRHKDIAWMAVKGGLPVRSFMHSRGLCPHRECPRGCPAEETTYHLFWACPFAQRLPVALKQEMEAHIPYPNITHHSVLYGLFPKTHSVEAIQGCWRILCCIKDILLYARTRLVTNGEVVSREACRRMVLNLLRDYTDKDNKEGEKEEEL</sequence>
<keyword evidence="6" id="KW-1185">Reference proteome</keyword>
<dbReference type="PANTHER" id="PTHR31635">
    <property type="entry name" value="REVERSE TRANSCRIPTASE DOMAIN-CONTAINING PROTEIN-RELATED"/>
    <property type="match status" value="1"/>
</dbReference>
<dbReference type="Pfam" id="PF00098">
    <property type="entry name" value="zf-CCHC"/>
    <property type="match status" value="1"/>
</dbReference>
<feature type="compositionally biased region" description="Basic and acidic residues" evidence="2">
    <location>
        <begin position="392"/>
        <end position="405"/>
    </location>
</feature>
<dbReference type="InterPro" id="IPR026960">
    <property type="entry name" value="RVT-Znf"/>
</dbReference>
<feature type="region of interest" description="Disordered" evidence="2">
    <location>
        <begin position="218"/>
        <end position="429"/>
    </location>
</feature>
<dbReference type="PROSITE" id="PS50878">
    <property type="entry name" value="RT_POL"/>
    <property type="match status" value="1"/>
</dbReference>
<feature type="domain" description="Reverse transcriptase" evidence="4">
    <location>
        <begin position="817"/>
        <end position="1089"/>
    </location>
</feature>
<dbReference type="CDD" id="cd01650">
    <property type="entry name" value="RT_nLTR_like"/>
    <property type="match status" value="1"/>
</dbReference>
<name>A0AAV7WA24_PLEWA</name>
<dbReference type="InterPro" id="IPR036691">
    <property type="entry name" value="Endo/exonu/phosph_ase_sf"/>
</dbReference>
<evidence type="ECO:0000313" key="5">
    <source>
        <dbReference type="EMBL" id="KAJ1209939.1"/>
    </source>
</evidence>
<protein>
    <recommendedName>
        <fullName evidence="7">Reverse transcriptase</fullName>
    </recommendedName>
</protein>
<evidence type="ECO:0000259" key="4">
    <source>
        <dbReference type="PROSITE" id="PS50878"/>
    </source>
</evidence>
<feature type="domain" description="CCHC-type" evidence="3">
    <location>
        <begin position="194"/>
        <end position="209"/>
    </location>
</feature>
<feature type="compositionally biased region" description="Polar residues" evidence="2">
    <location>
        <begin position="283"/>
        <end position="293"/>
    </location>
</feature>
<dbReference type="InterPro" id="IPR000477">
    <property type="entry name" value="RT_dom"/>
</dbReference>
<dbReference type="Pfam" id="PF23057">
    <property type="entry name" value="RBD_ZCCHC3_1st"/>
    <property type="match status" value="1"/>
</dbReference>
<proteinExistence type="predicted"/>